<feature type="region of interest" description="Disordered" evidence="1">
    <location>
        <begin position="1"/>
        <end position="52"/>
    </location>
</feature>
<evidence type="ECO:0000313" key="3">
    <source>
        <dbReference type="Proteomes" id="UP000749646"/>
    </source>
</evidence>
<feature type="region of interest" description="Disordered" evidence="1">
    <location>
        <begin position="231"/>
        <end position="251"/>
    </location>
</feature>
<proteinExistence type="predicted"/>
<dbReference type="Proteomes" id="UP000749646">
    <property type="component" value="Unassembled WGS sequence"/>
</dbReference>
<dbReference type="EMBL" id="JAAAHW010008370">
    <property type="protein sequence ID" value="KAF9944459.1"/>
    <property type="molecule type" value="Genomic_DNA"/>
</dbReference>
<dbReference type="OrthoDB" id="2014201at2759"/>
<feature type="compositionally biased region" description="Pro residues" evidence="1">
    <location>
        <begin position="7"/>
        <end position="19"/>
    </location>
</feature>
<accession>A0A9P6IR26</accession>
<sequence length="275" mass="31461">MTDYHYQPPPLPPKVPEIPEPGSQRHDPNDNISYHHTHDSQSTSDQETNPHHLTDYRYRLPAGAAAAGVVTLQAIIPEPVGLPDMYYPNAWDLPEDPRKAHPQIKPTPLVIEETSDGPNGPNGDNTSAPSGKGRPVFPWESTSMGSRTPTRTYYNYAAGTEERRRQMELEAARRLQLEEESMEQIRLQEQARYERDRRKEEARQHITGNQGFEDFRLVNAWDVDPGVQLSILQKTEKRRPRSRKSSAGGFRKGYGIEDMLAYETKQRQELYEAEL</sequence>
<feature type="region of interest" description="Disordered" evidence="1">
    <location>
        <begin position="112"/>
        <end position="134"/>
    </location>
</feature>
<feature type="non-terminal residue" evidence="2">
    <location>
        <position position="275"/>
    </location>
</feature>
<feature type="compositionally biased region" description="Polar residues" evidence="1">
    <location>
        <begin position="30"/>
        <end position="47"/>
    </location>
</feature>
<dbReference type="AlphaFoldDB" id="A0A9P6IR26"/>
<gene>
    <name evidence="2" type="ORF">BGZ65_012021</name>
</gene>
<name>A0A9P6IR26_9FUNG</name>
<protein>
    <submittedName>
        <fullName evidence="2">Uncharacterized protein</fullName>
    </submittedName>
</protein>
<evidence type="ECO:0000256" key="1">
    <source>
        <dbReference type="SAM" id="MobiDB-lite"/>
    </source>
</evidence>
<reference evidence="2" key="1">
    <citation type="journal article" date="2020" name="Fungal Divers.">
        <title>Resolving the Mortierellaceae phylogeny through synthesis of multi-gene phylogenetics and phylogenomics.</title>
        <authorList>
            <person name="Vandepol N."/>
            <person name="Liber J."/>
            <person name="Desiro A."/>
            <person name="Na H."/>
            <person name="Kennedy M."/>
            <person name="Barry K."/>
            <person name="Grigoriev I.V."/>
            <person name="Miller A.N."/>
            <person name="O'Donnell K."/>
            <person name="Stajich J.E."/>
            <person name="Bonito G."/>
        </authorList>
    </citation>
    <scope>NUCLEOTIDE SEQUENCE</scope>
    <source>
        <strain evidence="2">MES-2147</strain>
    </source>
</reference>
<organism evidence="2 3">
    <name type="scientific">Modicella reniformis</name>
    <dbReference type="NCBI Taxonomy" id="1440133"/>
    <lineage>
        <taxon>Eukaryota</taxon>
        <taxon>Fungi</taxon>
        <taxon>Fungi incertae sedis</taxon>
        <taxon>Mucoromycota</taxon>
        <taxon>Mortierellomycotina</taxon>
        <taxon>Mortierellomycetes</taxon>
        <taxon>Mortierellales</taxon>
        <taxon>Mortierellaceae</taxon>
        <taxon>Modicella</taxon>
    </lineage>
</organism>
<comment type="caution">
    <text evidence="2">The sequence shown here is derived from an EMBL/GenBank/DDBJ whole genome shotgun (WGS) entry which is preliminary data.</text>
</comment>
<keyword evidence="3" id="KW-1185">Reference proteome</keyword>
<evidence type="ECO:0000313" key="2">
    <source>
        <dbReference type="EMBL" id="KAF9944459.1"/>
    </source>
</evidence>